<comment type="caution">
    <text evidence="2">The sequence shown here is derived from an EMBL/GenBank/DDBJ whole genome shotgun (WGS) entry which is preliminary data.</text>
</comment>
<comment type="similarity">
    <text evidence="1">Belongs to the enoyl-CoA hydratase/isomerase family.</text>
</comment>
<dbReference type="InterPro" id="IPR014748">
    <property type="entry name" value="Enoyl-CoA_hydra_C"/>
</dbReference>
<evidence type="ECO:0000313" key="2">
    <source>
        <dbReference type="EMBL" id="MDA4848098.1"/>
    </source>
</evidence>
<sequence length="268" mass="28420">MTDLPQTEAMDLEYEAGWLTVWFNQPEIRNPLTGQRIGELKAVCDAIAGNRDIRGVTIRGRGGIFCAGGDLKAFKSAFQGDASRDDIVAMSLEAAALFDAVNTLPQVTVMAVEGAAMAGGFGLACVGDVVIAEEGARFALTETTIGLTPAQISPFVLQRLGAREGRRLMLLASTLGAAEAKSVGLVDTVVSGSETMDAEIEAVRTQVRRCAPGAVAETKRLIRTLPAMQREAQAKAAADSFADTMVSGEAREGVASFLEKRKPEWAER</sequence>
<dbReference type="InterPro" id="IPR029045">
    <property type="entry name" value="ClpP/crotonase-like_dom_sf"/>
</dbReference>
<dbReference type="EMBL" id="JAPJZH010000018">
    <property type="protein sequence ID" value="MDA4848098.1"/>
    <property type="molecule type" value="Genomic_DNA"/>
</dbReference>
<name>A0ABT4VTQ5_9HYPH</name>
<dbReference type="Pfam" id="PF00378">
    <property type="entry name" value="ECH_1"/>
    <property type="match status" value="1"/>
</dbReference>
<dbReference type="CDD" id="cd06558">
    <property type="entry name" value="crotonase-like"/>
    <property type="match status" value="1"/>
</dbReference>
<evidence type="ECO:0000256" key="1">
    <source>
        <dbReference type="ARBA" id="ARBA00005254"/>
    </source>
</evidence>
<dbReference type="PANTHER" id="PTHR42964">
    <property type="entry name" value="ENOYL-COA HYDRATASE"/>
    <property type="match status" value="1"/>
</dbReference>
<dbReference type="Gene3D" id="3.90.226.10">
    <property type="entry name" value="2-enoyl-CoA Hydratase, Chain A, domain 1"/>
    <property type="match status" value="1"/>
</dbReference>
<keyword evidence="3" id="KW-1185">Reference proteome</keyword>
<reference evidence="2" key="1">
    <citation type="submission" date="2022-11" db="EMBL/GenBank/DDBJ databases">
        <title>Hoeflea poritis sp. nov., isolated from scleractinian coral Porites lutea.</title>
        <authorList>
            <person name="Zhang G."/>
            <person name="Wei Q."/>
            <person name="Cai L."/>
        </authorList>
    </citation>
    <scope>NUCLEOTIDE SEQUENCE</scope>
    <source>
        <strain evidence="2">E7-10</strain>
    </source>
</reference>
<dbReference type="PANTHER" id="PTHR42964:SF1">
    <property type="entry name" value="POLYKETIDE BIOSYNTHESIS ENOYL-COA HYDRATASE PKSH-RELATED"/>
    <property type="match status" value="1"/>
</dbReference>
<proteinExistence type="inferred from homology"/>
<dbReference type="InterPro" id="IPR001753">
    <property type="entry name" value="Enoyl-CoA_hydra/iso"/>
</dbReference>
<dbReference type="SUPFAM" id="SSF52096">
    <property type="entry name" value="ClpP/crotonase"/>
    <property type="match status" value="1"/>
</dbReference>
<evidence type="ECO:0000313" key="3">
    <source>
        <dbReference type="Proteomes" id="UP001148313"/>
    </source>
</evidence>
<dbReference type="Proteomes" id="UP001148313">
    <property type="component" value="Unassembled WGS sequence"/>
</dbReference>
<organism evidence="2 3">
    <name type="scientific">Hoeflea poritis</name>
    <dbReference type="NCBI Taxonomy" id="2993659"/>
    <lineage>
        <taxon>Bacteria</taxon>
        <taxon>Pseudomonadati</taxon>
        <taxon>Pseudomonadota</taxon>
        <taxon>Alphaproteobacteria</taxon>
        <taxon>Hyphomicrobiales</taxon>
        <taxon>Rhizobiaceae</taxon>
        <taxon>Hoeflea</taxon>
    </lineage>
</organism>
<dbReference type="RefSeq" id="WP_271091940.1">
    <property type="nucleotide sequence ID" value="NZ_JAPJZH010000018.1"/>
</dbReference>
<accession>A0ABT4VTQ5</accession>
<protein>
    <submittedName>
        <fullName evidence="2">Enoyl-CoA hydratase-related protein</fullName>
    </submittedName>
</protein>
<dbReference type="Gene3D" id="1.10.12.10">
    <property type="entry name" value="Lyase 2-enoyl-coa Hydratase, Chain A, domain 2"/>
    <property type="match status" value="1"/>
</dbReference>
<dbReference type="InterPro" id="IPR051683">
    <property type="entry name" value="Enoyl-CoA_Hydratase/Isomerase"/>
</dbReference>
<gene>
    <name evidence="2" type="ORF">OOZ53_22260</name>
</gene>